<dbReference type="Proteomes" id="UP001139486">
    <property type="component" value="Unassembled WGS sequence"/>
</dbReference>
<feature type="domain" description="Core-binding (CB)" evidence="5">
    <location>
        <begin position="1"/>
        <end position="70"/>
    </location>
</feature>
<dbReference type="GO" id="GO:0003677">
    <property type="term" value="F:DNA binding"/>
    <property type="evidence" value="ECO:0007669"/>
    <property type="project" value="UniProtKB-UniRule"/>
</dbReference>
<dbReference type="EMBL" id="JAMLDY010000014">
    <property type="protein sequence ID" value="MCP3735663.1"/>
    <property type="molecule type" value="Genomic_DNA"/>
</dbReference>
<dbReference type="SUPFAM" id="SSF56349">
    <property type="entry name" value="DNA breaking-rejoining enzymes"/>
    <property type="match status" value="1"/>
</dbReference>
<dbReference type="PROSITE" id="PS51900">
    <property type="entry name" value="CB"/>
    <property type="match status" value="1"/>
</dbReference>
<organism evidence="6 7">
    <name type="scientific">Sphingomonas liriopis</name>
    <dbReference type="NCBI Taxonomy" id="2949094"/>
    <lineage>
        <taxon>Bacteria</taxon>
        <taxon>Pseudomonadati</taxon>
        <taxon>Pseudomonadota</taxon>
        <taxon>Alphaproteobacteria</taxon>
        <taxon>Sphingomonadales</taxon>
        <taxon>Sphingomonadaceae</taxon>
        <taxon>Sphingomonas</taxon>
    </lineage>
</organism>
<dbReference type="Gene3D" id="1.10.150.130">
    <property type="match status" value="1"/>
</dbReference>
<keyword evidence="2 4" id="KW-0238">DNA-binding</keyword>
<gene>
    <name evidence="6" type="ORF">M9979_12340</name>
</gene>
<evidence type="ECO:0000256" key="3">
    <source>
        <dbReference type="ARBA" id="ARBA00023172"/>
    </source>
</evidence>
<dbReference type="RefSeq" id="WP_254289663.1">
    <property type="nucleotide sequence ID" value="NZ_JAMLDY010000014.1"/>
</dbReference>
<evidence type="ECO:0000313" key="6">
    <source>
        <dbReference type="EMBL" id="MCP3735663.1"/>
    </source>
</evidence>
<dbReference type="InterPro" id="IPR010998">
    <property type="entry name" value="Integrase_recombinase_N"/>
</dbReference>
<dbReference type="InterPro" id="IPR044068">
    <property type="entry name" value="CB"/>
</dbReference>
<proteinExistence type="predicted"/>
<dbReference type="GO" id="GO:0015074">
    <property type="term" value="P:DNA integration"/>
    <property type="evidence" value="ECO:0007669"/>
    <property type="project" value="UniProtKB-KW"/>
</dbReference>
<keyword evidence="3" id="KW-0233">DNA recombination</keyword>
<comment type="caution">
    <text evidence="6">The sequence shown here is derived from an EMBL/GenBank/DDBJ whole genome shotgun (WGS) entry which is preliminary data.</text>
</comment>
<accession>A0A9X2HY12</accession>
<dbReference type="AlphaFoldDB" id="A0A9X2HY12"/>
<name>A0A9X2HY12_9SPHN</name>
<evidence type="ECO:0000256" key="1">
    <source>
        <dbReference type="ARBA" id="ARBA00022908"/>
    </source>
</evidence>
<protein>
    <recommendedName>
        <fullName evidence="5">Core-binding (CB) domain-containing protein</fullName>
    </recommendedName>
</protein>
<reference evidence="6" key="1">
    <citation type="submission" date="2022-05" db="EMBL/GenBank/DDBJ databases">
        <title>Sphingomonas sp. strain RP10 Genome sequencing and assembly.</title>
        <authorList>
            <person name="Kim I."/>
        </authorList>
    </citation>
    <scope>NUCLEOTIDE SEQUENCE</scope>
    <source>
        <strain evidence="6">RP10</strain>
    </source>
</reference>
<evidence type="ECO:0000256" key="4">
    <source>
        <dbReference type="PROSITE-ProRule" id="PRU01248"/>
    </source>
</evidence>
<dbReference type="Gene3D" id="1.10.443.10">
    <property type="entry name" value="Intergrase catalytic core"/>
    <property type="match status" value="1"/>
</dbReference>
<keyword evidence="1" id="KW-0229">DNA integration</keyword>
<evidence type="ECO:0000259" key="5">
    <source>
        <dbReference type="PROSITE" id="PS51900"/>
    </source>
</evidence>
<evidence type="ECO:0000256" key="2">
    <source>
        <dbReference type="ARBA" id="ARBA00023125"/>
    </source>
</evidence>
<dbReference type="InterPro" id="IPR011010">
    <property type="entry name" value="DNA_brk_join_enz"/>
</dbReference>
<evidence type="ECO:0000313" key="7">
    <source>
        <dbReference type="Proteomes" id="UP001139486"/>
    </source>
</evidence>
<sequence length="283" mass="31724">MVRLRLVAESTYDNQTAIVMQLQRALGEHALDQLRKSHIELWMGERLQTCAPVTVRGELNVLRQVLNWCVDEGHLLAKPRFPTLSVANVEADLPSDDAFLWVLANVPEQHARALEFMMLTGLSPHELERVQSRDYVPQFVGTTQAAPGERHYIGIGQRPDFPVKQPSRRRWAPLNDRARALWFEASAGRAPDQQVFSSVAAMQKAIRRAVDALVHECAAGPAGVRSITPKLMRKWFASKVASQQPEHVLQRLMGHAPGSPITRRHYVRSNEGQGRDAVADLSL</sequence>
<dbReference type="GO" id="GO:0006310">
    <property type="term" value="P:DNA recombination"/>
    <property type="evidence" value="ECO:0007669"/>
    <property type="project" value="UniProtKB-KW"/>
</dbReference>
<keyword evidence="7" id="KW-1185">Reference proteome</keyword>
<dbReference type="InterPro" id="IPR013762">
    <property type="entry name" value="Integrase-like_cat_sf"/>
</dbReference>